<comment type="catalytic activity">
    <reaction evidence="16 17">
        <text>di-trans,octa-cis-undecaprenyl diphosphate + H2O = di-trans,octa-cis-undecaprenyl phosphate + phosphate + H(+)</text>
        <dbReference type="Rhea" id="RHEA:28094"/>
        <dbReference type="ChEBI" id="CHEBI:15377"/>
        <dbReference type="ChEBI" id="CHEBI:15378"/>
        <dbReference type="ChEBI" id="CHEBI:43474"/>
        <dbReference type="ChEBI" id="CHEBI:58405"/>
        <dbReference type="ChEBI" id="CHEBI:60392"/>
        <dbReference type="EC" id="3.6.1.27"/>
    </reaction>
</comment>
<evidence type="ECO:0000256" key="4">
    <source>
        <dbReference type="ARBA" id="ARBA00021581"/>
    </source>
</evidence>
<feature type="transmembrane region" description="Helical" evidence="17">
    <location>
        <begin position="7"/>
        <end position="29"/>
    </location>
</feature>
<evidence type="ECO:0000256" key="1">
    <source>
        <dbReference type="ARBA" id="ARBA00004651"/>
    </source>
</evidence>
<comment type="similarity">
    <text evidence="2 17">Belongs to the UppP family.</text>
</comment>
<evidence type="ECO:0000313" key="18">
    <source>
        <dbReference type="EMBL" id="OEF97750.1"/>
    </source>
</evidence>
<keyword evidence="9 17" id="KW-0573">Peptidoglycan synthesis</keyword>
<evidence type="ECO:0000256" key="11">
    <source>
        <dbReference type="ARBA" id="ARBA00023136"/>
    </source>
</evidence>
<keyword evidence="10 17" id="KW-1133">Transmembrane helix</keyword>
<dbReference type="EC" id="3.6.1.27" evidence="3 17"/>
<dbReference type="GO" id="GO:0071555">
    <property type="term" value="P:cell wall organization"/>
    <property type="evidence" value="ECO:0007669"/>
    <property type="project" value="UniProtKB-KW"/>
</dbReference>
<dbReference type="InterPro" id="IPR003824">
    <property type="entry name" value="UppP"/>
</dbReference>
<dbReference type="OrthoDB" id="9808289at2"/>
<evidence type="ECO:0000256" key="15">
    <source>
        <dbReference type="ARBA" id="ARBA00032932"/>
    </source>
</evidence>
<comment type="subcellular location">
    <subcellularLocation>
        <location evidence="1 17">Cell membrane</location>
        <topology evidence="1 17">Multi-pass membrane protein</topology>
    </subcellularLocation>
</comment>
<evidence type="ECO:0000256" key="16">
    <source>
        <dbReference type="ARBA" id="ARBA00047594"/>
    </source>
</evidence>
<dbReference type="RefSeq" id="WP_069642529.1">
    <property type="nucleotide sequence ID" value="NZ_MIJE01000004.1"/>
</dbReference>
<evidence type="ECO:0000256" key="6">
    <source>
        <dbReference type="ARBA" id="ARBA00022692"/>
    </source>
</evidence>
<dbReference type="GO" id="GO:0005886">
    <property type="term" value="C:plasma membrane"/>
    <property type="evidence" value="ECO:0007669"/>
    <property type="project" value="UniProtKB-SubCell"/>
</dbReference>
<dbReference type="HAMAP" id="MF_01006">
    <property type="entry name" value="Undec_diphosphatase"/>
    <property type="match status" value="1"/>
</dbReference>
<proteinExistence type="inferred from homology"/>
<name>A0A1E5G3U1_9FIRM</name>
<keyword evidence="12 17" id="KW-0046">Antibiotic resistance</keyword>
<feature type="transmembrane region" description="Helical" evidence="17">
    <location>
        <begin position="85"/>
        <end position="105"/>
    </location>
</feature>
<keyword evidence="19" id="KW-1185">Reference proteome</keyword>
<feature type="transmembrane region" description="Helical" evidence="17">
    <location>
        <begin position="249"/>
        <end position="267"/>
    </location>
</feature>
<keyword evidence="5 17" id="KW-1003">Cell membrane</keyword>
<evidence type="ECO:0000313" key="19">
    <source>
        <dbReference type="Proteomes" id="UP000094296"/>
    </source>
</evidence>
<evidence type="ECO:0000256" key="12">
    <source>
        <dbReference type="ARBA" id="ARBA00023251"/>
    </source>
</evidence>
<dbReference type="PANTHER" id="PTHR30622">
    <property type="entry name" value="UNDECAPRENYL-DIPHOSPHATASE"/>
    <property type="match status" value="1"/>
</dbReference>
<dbReference type="EMBL" id="MIJE01000004">
    <property type="protein sequence ID" value="OEF97750.1"/>
    <property type="molecule type" value="Genomic_DNA"/>
</dbReference>
<evidence type="ECO:0000256" key="17">
    <source>
        <dbReference type="HAMAP-Rule" id="MF_01006"/>
    </source>
</evidence>
<dbReference type="NCBIfam" id="TIGR00753">
    <property type="entry name" value="undec_PP_bacA"/>
    <property type="match status" value="1"/>
</dbReference>
<sequence>MNWFEALVLGIVQGITEFLPISSSAHLIITQELFGISMPGLAFEVFLHFASLLAVVYFFRADLAVIIKEFLQYVGTRNVKYKTSFWFGIYIIAATFITGVLGILLEKQLADTLRSMTTISIALFFTGLFLILIERVMKYGNRREKDMTFWDAFWVGIGQTVAVIPGVSRAGSTLVAALWVGLDKSTAVRFSFLLSIPVILGSTVLMFPDMRLAEFDTGWFELTISFIASFIFALIGIRWLIAFLNRSKLIYFAYYCFFVSGVVFIFLR</sequence>
<feature type="transmembrane region" description="Helical" evidence="17">
    <location>
        <begin position="41"/>
        <end position="59"/>
    </location>
</feature>
<evidence type="ECO:0000256" key="10">
    <source>
        <dbReference type="ARBA" id="ARBA00022989"/>
    </source>
</evidence>
<evidence type="ECO:0000256" key="14">
    <source>
        <dbReference type="ARBA" id="ARBA00032707"/>
    </source>
</evidence>
<keyword evidence="11 17" id="KW-0472">Membrane</keyword>
<dbReference type="GO" id="GO:0008360">
    <property type="term" value="P:regulation of cell shape"/>
    <property type="evidence" value="ECO:0007669"/>
    <property type="project" value="UniProtKB-KW"/>
</dbReference>
<comment type="caution">
    <text evidence="18">The sequence shown here is derived from an EMBL/GenBank/DDBJ whole genome shotgun (WGS) entry which is preliminary data.</text>
</comment>
<dbReference type="PANTHER" id="PTHR30622:SF2">
    <property type="entry name" value="UNDECAPRENYL-DIPHOSPHATASE"/>
    <property type="match status" value="1"/>
</dbReference>
<accession>A0A1E5G3U1</accession>
<dbReference type="GO" id="GO:0050380">
    <property type="term" value="F:undecaprenyl-diphosphatase activity"/>
    <property type="evidence" value="ECO:0007669"/>
    <property type="project" value="UniProtKB-UniRule"/>
</dbReference>
<keyword evidence="13 17" id="KW-0961">Cell wall biogenesis/degradation</keyword>
<comment type="function">
    <text evidence="17">Catalyzes the dephosphorylation of undecaprenyl diphosphate (UPP). Confers resistance to bacitracin.</text>
</comment>
<dbReference type="STRING" id="766136.BHF68_13755"/>
<keyword evidence="7 17" id="KW-0378">Hydrolase</keyword>
<evidence type="ECO:0000256" key="3">
    <source>
        <dbReference type="ARBA" id="ARBA00012374"/>
    </source>
</evidence>
<keyword evidence="6 17" id="KW-0812">Transmembrane</keyword>
<feature type="transmembrane region" description="Helical" evidence="17">
    <location>
        <begin position="117"/>
        <end position="137"/>
    </location>
</feature>
<evidence type="ECO:0000256" key="9">
    <source>
        <dbReference type="ARBA" id="ARBA00022984"/>
    </source>
</evidence>
<dbReference type="Proteomes" id="UP000094296">
    <property type="component" value="Unassembled WGS sequence"/>
</dbReference>
<organism evidence="18 19">
    <name type="scientific">Desulfuribacillus alkaliarsenatis</name>
    <dbReference type="NCBI Taxonomy" id="766136"/>
    <lineage>
        <taxon>Bacteria</taxon>
        <taxon>Bacillati</taxon>
        <taxon>Bacillota</taxon>
        <taxon>Desulfuribacillia</taxon>
        <taxon>Desulfuribacillales</taxon>
        <taxon>Desulfuribacillaceae</taxon>
        <taxon>Desulfuribacillus</taxon>
    </lineage>
</organism>
<evidence type="ECO:0000256" key="2">
    <source>
        <dbReference type="ARBA" id="ARBA00010621"/>
    </source>
</evidence>
<comment type="miscellaneous">
    <text evidence="17">Bacitracin is thought to be involved in the inhibition of peptidoglycan synthesis by sequestering undecaprenyl diphosphate, thereby reducing the pool of lipid carrier available.</text>
</comment>
<dbReference type="GO" id="GO:0009252">
    <property type="term" value="P:peptidoglycan biosynthetic process"/>
    <property type="evidence" value="ECO:0007669"/>
    <property type="project" value="UniProtKB-KW"/>
</dbReference>
<dbReference type="Pfam" id="PF02673">
    <property type="entry name" value="BacA"/>
    <property type="match status" value="1"/>
</dbReference>
<dbReference type="AlphaFoldDB" id="A0A1E5G3U1"/>
<evidence type="ECO:0000256" key="5">
    <source>
        <dbReference type="ARBA" id="ARBA00022475"/>
    </source>
</evidence>
<evidence type="ECO:0000256" key="7">
    <source>
        <dbReference type="ARBA" id="ARBA00022801"/>
    </source>
</evidence>
<evidence type="ECO:0000256" key="13">
    <source>
        <dbReference type="ARBA" id="ARBA00023316"/>
    </source>
</evidence>
<reference evidence="18 19" key="1">
    <citation type="submission" date="2016-09" db="EMBL/GenBank/DDBJ databases">
        <title>Draft genome sequence for the type strain of Desulfuribacillus alkaliarsenatis AHT28, an obligately anaerobic, sulfidogenic bacterium isolated from Russian soda lake sediments.</title>
        <authorList>
            <person name="Abin C.A."/>
            <person name="Hollibaugh J.T."/>
        </authorList>
    </citation>
    <scope>NUCLEOTIDE SEQUENCE [LARGE SCALE GENOMIC DNA]</scope>
    <source>
        <strain evidence="18 19">AHT28</strain>
    </source>
</reference>
<feature type="transmembrane region" description="Helical" evidence="17">
    <location>
        <begin position="219"/>
        <end position="243"/>
    </location>
</feature>
<dbReference type="GO" id="GO:0046677">
    <property type="term" value="P:response to antibiotic"/>
    <property type="evidence" value="ECO:0007669"/>
    <property type="project" value="UniProtKB-UniRule"/>
</dbReference>
<feature type="transmembrane region" description="Helical" evidence="17">
    <location>
        <begin position="187"/>
        <end position="207"/>
    </location>
</feature>
<protein>
    <recommendedName>
        <fullName evidence="4 17">Undecaprenyl-diphosphatase</fullName>
        <ecNumber evidence="3 17">3.6.1.27</ecNumber>
    </recommendedName>
    <alternativeName>
        <fullName evidence="15 17">Bacitracin resistance protein</fullName>
    </alternativeName>
    <alternativeName>
        <fullName evidence="14 17">Undecaprenyl pyrophosphate phosphatase</fullName>
    </alternativeName>
</protein>
<gene>
    <name evidence="17" type="primary">uppP</name>
    <name evidence="18" type="ORF">BHF68_13755</name>
</gene>
<keyword evidence="8 17" id="KW-0133">Cell shape</keyword>
<evidence type="ECO:0000256" key="8">
    <source>
        <dbReference type="ARBA" id="ARBA00022960"/>
    </source>
</evidence>